<proteinExistence type="predicted"/>
<sequence length="115" mass="12983">MTLPTGTPLLEVLLSPEAEQDLLEIYTYTAANAGQEQADTILGKLEQGILSLESLPLRGNVPPELEIVGITRYREIHVHPWRIIYEALEAVVHIHWVFDSRRDVAGQLEQKMLRG</sequence>
<protein>
    <submittedName>
        <fullName evidence="2">Toxin ParE1/3/4</fullName>
    </submittedName>
</protein>
<accession>A0AA94HQS1</accession>
<dbReference type="InterPro" id="IPR007712">
    <property type="entry name" value="RelE/ParE_toxin"/>
</dbReference>
<dbReference type="RefSeq" id="WP_072311201.1">
    <property type="nucleotide sequence ID" value="NZ_FPIW01000004.1"/>
</dbReference>
<reference evidence="3" key="1">
    <citation type="submission" date="2016-11" db="EMBL/GenBank/DDBJ databases">
        <authorList>
            <person name="Jaros S."/>
            <person name="Januszkiewicz K."/>
            <person name="Wedrychowicz H."/>
        </authorList>
    </citation>
    <scope>NUCLEOTIDE SEQUENCE [LARGE SCALE GENOMIC DNA]</scope>
    <source>
        <strain evidence="3">DSM 7057</strain>
    </source>
</reference>
<dbReference type="AlphaFoldDB" id="A0AA94HQS1"/>
<dbReference type="InterPro" id="IPR035093">
    <property type="entry name" value="RelE/ParE_toxin_dom_sf"/>
</dbReference>
<name>A0AA94HQS1_DESDE</name>
<evidence type="ECO:0000256" key="1">
    <source>
        <dbReference type="ARBA" id="ARBA00022649"/>
    </source>
</evidence>
<gene>
    <name evidence="2" type="ORF">SAMN02910291_00378</name>
</gene>
<keyword evidence="1" id="KW-1277">Toxin-antitoxin system</keyword>
<dbReference type="EMBL" id="FPIW01000004">
    <property type="protein sequence ID" value="SFW20747.1"/>
    <property type="molecule type" value="Genomic_DNA"/>
</dbReference>
<dbReference type="Pfam" id="PF05016">
    <property type="entry name" value="ParE_toxin"/>
    <property type="match status" value="1"/>
</dbReference>
<evidence type="ECO:0000313" key="2">
    <source>
        <dbReference type="EMBL" id="SFW20747.1"/>
    </source>
</evidence>
<comment type="caution">
    <text evidence="2">The sequence shown here is derived from an EMBL/GenBank/DDBJ whole genome shotgun (WGS) entry which is preliminary data.</text>
</comment>
<dbReference type="Gene3D" id="3.30.2310.20">
    <property type="entry name" value="RelE-like"/>
    <property type="match status" value="1"/>
</dbReference>
<organism evidence="2 3">
    <name type="scientific">Desulfovibrio desulfuricans</name>
    <dbReference type="NCBI Taxonomy" id="876"/>
    <lineage>
        <taxon>Bacteria</taxon>
        <taxon>Pseudomonadati</taxon>
        <taxon>Thermodesulfobacteriota</taxon>
        <taxon>Desulfovibrionia</taxon>
        <taxon>Desulfovibrionales</taxon>
        <taxon>Desulfovibrionaceae</taxon>
        <taxon>Desulfovibrio</taxon>
    </lineage>
</organism>
<dbReference type="Proteomes" id="UP000182680">
    <property type="component" value="Unassembled WGS sequence"/>
</dbReference>
<evidence type="ECO:0000313" key="3">
    <source>
        <dbReference type="Proteomes" id="UP000182680"/>
    </source>
</evidence>